<dbReference type="Gene3D" id="3.90.1300.10">
    <property type="entry name" value="Amidase signature (AS) domain"/>
    <property type="match status" value="1"/>
</dbReference>
<dbReference type="PANTHER" id="PTHR11895">
    <property type="entry name" value="TRANSAMIDASE"/>
    <property type="match status" value="1"/>
</dbReference>
<dbReference type="SUPFAM" id="SSF75304">
    <property type="entry name" value="Amidase signature (AS) enzymes"/>
    <property type="match status" value="1"/>
</dbReference>
<reference evidence="3 4" key="1">
    <citation type="submission" date="2014-11" db="EMBL/GenBank/DDBJ databases">
        <title>Genome sequencing of Pantoea rodasii ND03.</title>
        <authorList>
            <person name="Muhamad Yunos N.Y."/>
            <person name="Chan K.-G."/>
        </authorList>
    </citation>
    <scope>NUCLEOTIDE SEQUENCE [LARGE SCALE GENOMIC DNA]</scope>
    <source>
        <strain evidence="3 4">ND03</strain>
    </source>
</reference>
<dbReference type="PANTHER" id="PTHR11895:SF7">
    <property type="entry name" value="GLUTAMYL-TRNA(GLN) AMIDOTRANSFERASE SUBUNIT A, MITOCHONDRIAL"/>
    <property type="match status" value="1"/>
</dbReference>
<evidence type="ECO:0000256" key="1">
    <source>
        <dbReference type="ARBA" id="ARBA00009199"/>
    </source>
</evidence>
<feature type="domain" description="Amidase" evidence="2">
    <location>
        <begin position="21"/>
        <end position="445"/>
    </location>
</feature>
<gene>
    <name evidence="3" type="ORF">QU24_08940</name>
</gene>
<dbReference type="InterPro" id="IPR000120">
    <property type="entry name" value="Amidase"/>
</dbReference>
<organism evidence="3 4">
    <name type="scientific">Pantoea rodasii</name>
    <dbReference type="NCBI Taxonomy" id="1076549"/>
    <lineage>
        <taxon>Bacteria</taxon>
        <taxon>Pseudomonadati</taxon>
        <taxon>Pseudomonadota</taxon>
        <taxon>Gammaproteobacteria</taxon>
        <taxon>Enterobacterales</taxon>
        <taxon>Erwiniaceae</taxon>
        <taxon>Pantoea</taxon>
    </lineage>
</organism>
<protein>
    <submittedName>
        <fullName evidence="3">Amidase</fullName>
    </submittedName>
</protein>
<dbReference type="EMBL" id="JTJJ01000031">
    <property type="protein sequence ID" value="KHJ68483.1"/>
    <property type="molecule type" value="Genomic_DNA"/>
</dbReference>
<dbReference type="Pfam" id="PF01425">
    <property type="entry name" value="Amidase"/>
    <property type="match status" value="1"/>
</dbReference>
<dbReference type="InterPro" id="IPR023631">
    <property type="entry name" value="Amidase_dom"/>
</dbReference>
<name>A0A0B1R605_9GAMM</name>
<evidence type="ECO:0000313" key="4">
    <source>
        <dbReference type="Proteomes" id="UP000030853"/>
    </source>
</evidence>
<proteinExistence type="inferred from homology"/>
<dbReference type="AlphaFoldDB" id="A0A0B1R605"/>
<sequence length="464" mass="49548">MPDVLSAAQQIREGESSSEALVGHCLKQIKTHNPTLNAFGDVYDQQAMEEAVICDRERQQGEIRGPLHGVPFGVKDLFSTAGLRTTKGSLTSLNNVPDSDAPIIERLKAAGAIIIGKTATTEFGWTGSSYSRLFGHGRNPWDPALTSGGSSSGSAISVAAHMVPAALGSDGGGSVRIPGAFCGIFALKASLGRIPTWPWSATEMLSHAGPMTRTVRDSALLFDLLSGPDARDHQALPAKTESWLARCDQPLSGLRVHFSPTLFNTPVDAQIAACVEQAVEQIAHALPVTLSNGPLAWSSPFDTFDTLWSGGRGVAYGAALQQQLDQLDPGFTALIERAQSLTLADYLAAQKQRAAFNGQVHALFDEIDLLITPTLPILPFAADRHVPETQANGNSGVEWARWTPFTWPFNLSGNPAATLPCGFTKEGLPVGLQVIGRRYAEGDVLQFCAALEALMPWDQHQPPL</sequence>
<evidence type="ECO:0000259" key="2">
    <source>
        <dbReference type="Pfam" id="PF01425"/>
    </source>
</evidence>
<dbReference type="Proteomes" id="UP000030853">
    <property type="component" value="Unassembled WGS sequence"/>
</dbReference>
<dbReference type="InterPro" id="IPR036928">
    <property type="entry name" value="AS_sf"/>
</dbReference>
<accession>A0A0B1R605</accession>
<comment type="caution">
    <text evidence="3">The sequence shown here is derived from an EMBL/GenBank/DDBJ whole genome shotgun (WGS) entry which is preliminary data.</text>
</comment>
<comment type="similarity">
    <text evidence="1">Belongs to the amidase family.</text>
</comment>
<evidence type="ECO:0000313" key="3">
    <source>
        <dbReference type="EMBL" id="KHJ68483.1"/>
    </source>
</evidence>
<dbReference type="GO" id="GO:0003824">
    <property type="term" value="F:catalytic activity"/>
    <property type="evidence" value="ECO:0007669"/>
    <property type="project" value="InterPro"/>
</dbReference>